<feature type="repeat" description="TPR" evidence="3">
    <location>
        <begin position="199"/>
        <end position="232"/>
    </location>
</feature>
<dbReference type="PROSITE" id="PS50005">
    <property type="entry name" value="TPR"/>
    <property type="match status" value="2"/>
</dbReference>
<dbReference type="OrthoDB" id="298574at2759"/>
<comment type="caution">
    <text evidence="6">The sequence shown here is derived from an EMBL/GenBank/DDBJ whole genome shotgun (WGS) entry which is preliminary data.</text>
</comment>
<reference evidence="6" key="1">
    <citation type="submission" date="2021-01" db="EMBL/GenBank/DDBJ databases">
        <authorList>
            <consortium name="Genoscope - CEA"/>
            <person name="William W."/>
        </authorList>
    </citation>
    <scope>NUCLEOTIDE SEQUENCE</scope>
</reference>
<dbReference type="GO" id="GO:0016593">
    <property type="term" value="C:Cdc73/Paf1 complex"/>
    <property type="evidence" value="ECO:0007669"/>
    <property type="project" value="TreeGrafter"/>
</dbReference>
<feature type="compositionally biased region" description="Basic residues" evidence="5">
    <location>
        <begin position="969"/>
        <end position="982"/>
    </location>
</feature>
<evidence type="ECO:0008006" key="8">
    <source>
        <dbReference type="Google" id="ProtNLM"/>
    </source>
</evidence>
<dbReference type="EMBL" id="CAJJDO010000005">
    <property type="protein sequence ID" value="CAD8136182.1"/>
    <property type="molecule type" value="Genomic_DNA"/>
</dbReference>
<proteinExistence type="predicted"/>
<evidence type="ECO:0000313" key="6">
    <source>
        <dbReference type="EMBL" id="CAD8136182.1"/>
    </source>
</evidence>
<evidence type="ECO:0000256" key="5">
    <source>
        <dbReference type="SAM" id="MobiDB-lite"/>
    </source>
</evidence>
<feature type="region of interest" description="Disordered" evidence="5">
    <location>
        <begin position="959"/>
        <end position="1086"/>
    </location>
</feature>
<name>A0A8S1S9X8_9CILI</name>
<dbReference type="PANTHER" id="PTHR14027:SF2">
    <property type="entry name" value="RNA POLYMERASE-ASSOCIATED PROTEIN CTR9 HOMOLOG"/>
    <property type="match status" value="1"/>
</dbReference>
<dbReference type="PANTHER" id="PTHR14027">
    <property type="entry name" value="RNA POLYMERASE-ASSOCIATED PROTEIN CTR9"/>
    <property type="match status" value="1"/>
</dbReference>
<evidence type="ECO:0000256" key="3">
    <source>
        <dbReference type="PROSITE-ProRule" id="PRU00339"/>
    </source>
</evidence>
<evidence type="ECO:0000256" key="2">
    <source>
        <dbReference type="ARBA" id="ARBA00022803"/>
    </source>
</evidence>
<dbReference type="GO" id="GO:0006355">
    <property type="term" value="P:regulation of DNA-templated transcription"/>
    <property type="evidence" value="ECO:0007669"/>
    <property type="project" value="InterPro"/>
</dbReference>
<dbReference type="InterPro" id="IPR019734">
    <property type="entry name" value="TPR_rpt"/>
</dbReference>
<evidence type="ECO:0000256" key="4">
    <source>
        <dbReference type="SAM" id="Coils"/>
    </source>
</evidence>
<keyword evidence="1" id="KW-0677">Repeat</keyword>
<feature type="coiled-coil region" evidence="4">
    <location>
        <begin position="895"/>
        <end position="940"/>
    </location>
</feature>
<feature type="repeat" description="TPR" evidence="3">
    <location>
        <begin position="164"/>
        <end position="197"/>
    </location>
</feature>
<feature type="compositionally biased region" description="Acidic residues" evidence="5">
    <location>
        <begin position="1066"/>
        <end position="1077"/>
    </location>
</feature>
<keyword evidence="2 3" id="KW-0802">TPR repeat</keyword>
<dbReference type="GO" id="GO:0000993">
    <property type="term" value="F:RNA polymerase II complex binding"/>
    <property type="evidence" value="ECO:0007669"/>
    <property type="project" value="TreeGrafter"/>
</dbReference>
<dbReference type="InterPro" id="IPR031101">
    <property type="entry name" value="Ctr9"/>
</dbReference>
<feature type="compositionally biased region" description="Acidic residues" evidence="5">
    <location>
        <begin position="1020"/>
        <end position="1029"/>
    </location>
</feature>
<evidence type="ECO:0000313" key="7">
    <source>
        <dbReference type="Proteomes" id="UP000689195"/>
    </source>
</evidence>
<dbReference type="Pfam" id="PF13181">
    <property type="entry name" value="TPR_8"/>
    <property type="match status" value="1"/>
</dbReference>
<gene>
    <name evidence="6" type="ORF">PPENT_87.1.T0050020</name>
</gene>
<dbReference type="AlphaFoldDB" id="A0A8S1S9X8"/>
<accession>A0A8S1S9X8</accession>
<organism evidence="6 7">
    <name type="scientific">Paramecium pentaurelia</name>
    <dbReference type="NCBI Taxonomy" id="43138"/>
    <lineage>
        <taxon>Eukaryota</taxon>
        <taxon>Sar</taxon>
        <taxon>Alveolata</taxon>
        <taxon>Ciliophora</taxon>
        <taxon>Intramacronucleata</taxon>
        <taxon>Oligohymenophorea</taxon>
        <taxon>Peniculida</taxon>
        <taxon>Parameciidae</taxon>
        <taxon>Paramecium</taxon>
    </lineage>
</organism>
<evidence type="ECO:0000256" key="1">
    <source>
        <dbReference type="ARBA" id="ARBA00022737"/>
    </source>
</evidence>
<dbReference type="GO" id="GO:0006368">
    <property type="term" value="P:transcription elongation by RNA polymerase II"/>
    <property type="evidence" value="ECO:0007669"/>
    <property type="project" value="TreeGrafter"/>
</dbReference>
<sequence length="1086" mass="128524">MSYFSKLLPFPPNIEKQEIPNDVNEIIQTLITKEASLQQWESISYALFNHKRYDDFLELMKYLTNNLINRFNDDQSKKIKIRIYNSLSLYYLIQATRQDGFDKASDYFDNVVKNFNLSDRYDFVSHTFSIKGLFSFYKGDKDQTFNYYTTKIDETNSSKDTLSVTPCIGTAQAYFAVGNYKDSLQYLKRALKNKPNIAGKARLGIAYCYYNLEQYSLAFYAFKRVLQLEPQNVEAHIGLAVLAFDKGDYDEYFNRLCKAFTINQNHPITLYHLSEHYLFKLDYQRAMICIQNGLKALDNVSRFQFKEKSQEDQFRNDWSQLKCRYLYLIGLIKQIEGEYEQSLKYYNQAKQYNRNNVLVLLGLSQLYLNPQSQNYTESYKLAEKIAKQYENTDFIWELYKQLAYIQSKNLQIRKPVIETYRKALQYNDKDFETLIEFAQQIENEDASIYYQTAEDLLLSKFNNQKYTMILQKITEQIIFPELYINMGVHLANSDLQKALKSYEKCQQLIEEFQIPDYVVDTSEEASKQEVQLKKNMYQIVLSFNKGILMEQLGDYVTAMELHQQCIKINPYFIDSYVRLSYLQFHLGDYKDALRTISDSKIYYEQYVNHNRNYKGQNPVPMIHGYIAYQLQDQGGAVDQFKRYGEDCYSKIFLMAHDYQLAADKTKNDDQQFKKKVLRQIASTGMKLLQHEPKNIQAAITLILVIAELGKYTEALNLLGDLQEYANQQPRILSNLAILDCLIMPNNNQSAKTYFKKYYEKTNYKPDEHTDLAVAKMYLNNKKYQESANVIKRQILNNPGDLKHRLNLNMVIHQQCYEIQEEKSSYKLLKTAVTYFKCLLKSYEYMSQGLCWQNREQQHETENRHIIRQNHQLMRQKSEDKFNFIHSFQTNFDKLLKEAEQKEKIKEEEQLLLEQQRREKLEKAATQQQQKQEQIDSTQMEKLAKIAADLISNLNMDQEFETQNQGGKTKQGKLSKKEKKRRQKEQAKAKKEDDEFINESDDEDYNSQQAEMDEQFAKDEIGEDSEEQLNEQEAYEKRNLNKQSKKKKKIKQKEVKQKSRLQKQVDISDEEGVYESQDDSNKYEDLF</sequence>
<dbReference type="Proteomes" id="UP000689195">
    <property type="component" value="Unassembled WGS sequence"/>
</dbReference>
<dbReference type="Pfam" id="PF13432">
    <property type="entry name" value="TPR_16"/>
    <property type="match status" value="1"/>
</dbReference>
<keyword evidence="7" id="KW-1185">Reference proteome</keyword>
<feature type="compositionally biased region" description="Acidic residues" evidence="5">
    <location>
        <begin position="993"/>
        <end position="1004"/>
    </location>
</feature>
<protein>
    <recommendedName>
        <fullName evidence="8">Tetratricopeptide repeat protein</fullName>
    </recommendedName>
</protein>
<keyword evidence="4" id="KW-0175">Coiled coil</keyword>
<feature type="compositionally biased region" description="Basic and acidic residues" evidence="5">
    <location>
        <begin position="983"/>
        <end position="992"/>
    </location>
</feature>
<dbReference type="SMART" id="SM00028">
    <property type="entry name" value="TPR"/>
    <property type="match status" value="9"/>
</dbReference>